<evidence type="ECO:0000313" key="7">
    <source>
        <dbReference type="Proteomes" id="UP000465221"/>
    </source>
</evidence>
<evidence type="ECO:0000256" key="5">
    <source>
        <dbReference type="SAM" id="Phobius"/>
    </source>
</evidence>
<evidence type="ECO:0000256" key="4">
    <source>
        <dbReference type="ARBA" id="ARBA00023136"/>
    </source>
</evidence>
<reference evidence="6 7" key="1">
    <citation type="submission" date="2020-01" db="EMBL/GenBank/DDBJ databases">
        <title>Draft genome sequence of Aspergillus udagawae IFM 46972.</title>
        <authorList>
            <person name="Takahashi H."/>
            <person name="Yaguchi T."/>
        </authorList>
    </citation>
    <scope>NUCLEOTIDE SEQUENCE [LARGE SCALE GENOMIC DNA]</scope>
    <source>
        <strain evidence="6 7">IFM 46972</strain>
    </source>
</reference>
<evidence type="ECO:0000256" key="3">
    <source>
        <dbReference type="ARBA" id="ARBA00022989"/>
    </source>
</evidence>
<proteinExistence type="predicted"/>
<comment type="caution">
    <text evidence="6">The sequence shown here is derived from an EMBL/GenBank/DDBJ whole genome shotgun (WGS) entry which is preliminary data.</text>
</comment>
<feature type="transmembrane region" description="Helical" evidence="5">
    <location>
        <begin position="235"/>
        <end position="256"/>
    </location>
</feature>
<keyword evidence="3 5" id="KW-1133">Transmembrane helix</keyword>
<dbReference type="PANTHER" id="PTHR31465:SF31">
    <property type="entry name" value="DOMAIN PROTEIN, PUTATIVE (AFU_ORTHOLOGUE AFUA_6G09550)-RELATED"/>
    <property type="match status" value="1"/>
</dbReference>
<dbReference type="AlphaFoldDB" id="A0A8H3S9Y4"/>
<feature type="transmembrane region" description="Helical" evidence="5">
    <location>
        <begin position="73"/>
        <end position="92"/>
    </location>
</feature>
<dbReference type="EMBL" id="BLKC01000112">
    <property type="protein sequence ID" value="GFF54310.1"/>
    <property type="molecule type" value="Genomic_DNA"/>
</dbReference>
<evidence type="ECO:0000313" key="6">
    <source>
        <dbReference type="EMBL" id="GFF54310.1"/>
    </source>
</evidence>
<name>A0A8H3S9Y4_9EURO</name>
<accession>A0A8H3S9Y4</accession>
<dbReference type="GO" id="GO:0016020">
    <property type="term" value="C:membrane"/>
    <property type="evidence" value="ECO:0007669"/>
    <property type="project" value="UniProtKB-SubCell"/>
</dbReference>
<dbReference type="InterPro" id="IPR007568">
    <property type="entry name" value="RTA1"/>
</dbReference>
<gene>
    <name evidence="6" type="ORF">IFM46972_09993</name>
</gene>
<feature type="transmembrane region" description="Helical" evidence="5">
    <location>
        <begin position="195"/>
        <end position="215"/>
    </location>
</feature>
<feature type="transmembrane region" description="Helical" evidence="5">
    <location>
        <begin position="16"/>
        <end position="36"/>
    </location>
</feature>
<dbReference type="Pfam" id="PF04479">
    <property type="entry name" value="RTA1"/>
    <property type="match status" value="1"/>
</dbReference>
<evidence type="ECO:0000256" key="2">
    <source>
        <dbReference type="ARBA" id="ARBA00022692"/>
    </source>
</evidence>
<feature type="transmembrane region" description="Helical" evidence="5">
    <location>
        <begin position="150"/>
        <end position="174"/>
    </location>
</feature>
<protein>
    <submittedName>
        <fullName evidence="6">Protein RTM1</fullName>
    </submittedName>
</protein>
<dbReference type="Proteomes" id="UP000465221">
    <property type="component" value="Unassembled WGS sequence"/>
</dbReference>
<dbReference type="PANTHER" id="PTHR31465">
    <property type="entry name" value="PROTEIN RTA1-RELATED"/>
    <property type="match status" value="1"/>
</dbReference>
<comment type="subcellular location">
    <subcellularLocation>
        <location evidence="1">Membrane</location>
        <topology evidence="1">Multi-pass membrane protein</topology>
    </subcellularLocation>
</comment>
<keyword evidence="2 5" id="KW-0812">Transmembrane</keyword>
<feature type="transmembrane region" description="Helical" evidence="5">
    <location>
        <begin position="113"/>
        <end position="138"/>
    </location>
</feature>
<evidence type="ECO:0000256" key="1">
    <source>
        <dbReference type="ARBA" id="ARBA00004141"/>
    </source>
</evidence>
<keyword evidence="4 5" id="KW-0472">Membrane</keyword>
<feature type="transmembrane region" description="Helical" evidence="5">
    <location>
        <begin position="43"/>
        <end position="61"/>
    </location>
</feature>
<organism evidence="6 7">
    <name type="scientific">Aspergillus udagawae</name>
    <dbReference type="NCBI Taxonomy" id="91492"/>
    <lineage>
        <taxon>Eukaryota</taxon>
        <taxon>Fungi</taxon>
        <taxon>Dikarya</taxon>
        <taxon>Ascomycota</taxon>
        <taxon>Pezizomycotina</taxon>
        <taxon>Eurotiomycetes</taxon>
        <taxon>Eurotiomycetidae</taxon>
        <taxon>Eurotiales</taxon>
        <taxon>Aspergillaceae</taxon>
        <taxon>Aspergillus</taxon>
        <taxon>Aspergillus subgen. Fumigati</taxon>
    </lineage>
</organism>
<sequence>MADNGFVYKLYRYVPSIPAAAVTAAVFGLLAIGHLYRIVNHKAYFFVPFIIGLLCYIARIFSHSDPTALGPYIVQTMLILVAPPLFAASIYMTLGRVILGLEAEPASLIRVRWLTKIFVVGDVISFLLQCGGGGYMAAGTRDAMETGEHIVIVGLAIQLLWFGLFIVVASLFHWRVIHHSKYTVSKDLKSQGSGISWPTLMWALYAACVLILVRSVFRVIEFVQGNAGFIMSHEYLLYVFDAVLMALTGLVLGLVFPGSFVSRRSRWAEDAIPLSSQLCR</sequence>